<proteinExistence type="predicted"/>
<comment type="caution">
    <text evidence="4">The sequence shown here is derived from an EMBL/GenBank/DDBJ whole genome shotgun (WGS) entry which is preliminary data.</text>
</comment>
<dbReference type="NCBIfam" id="TIGR00254">
    <property type="entry name" value="GGDEF"/>
    <property type="match status" value="1"/>
</dbReference>
<dbReference type="CDD" id="cd01948">
    <property type="entry name" value="EAL"/>
    <property type="match status" value="1"/>
</dbReference>
<dbReference type="InterPro" id="IPR052155">
    <property type="entry name" value="Biofilm_reg_signaling"/>
</dbReference>
<keyword evidence="5" id="KW-1185">Reference proteome</keyword>
<dbReference type="InterPro" id="IPR029787">
    <property type="entry name" value="Nucleotide_cyclase"/>
</dbReference>
<dbReference type="Gene3D" id="3.20.20.450">
    <property type="entry name" value="EAL domain"/>
    <property type="match status" value="1"/>
</dbReference>
<dbReference type="InterPro" id="IPR001633">
    <property type="entry name" value="EAL_dom"/>
</dbReference>
<feature type="coiled-coil region" evidence="1">
    <location>
        <begin position="1"/>
        <end position="28"/>
    </location>
</feature>
<evidence type="ECO:0000313" key="5">
    <source>
        <dbReference type="Proteomes" id="UP000324298"/>
    </source>
</evidence>
<evidence type="ECO:0000313" key="4">
    <source>
        <dbReference type="EMBL" id="KAA0888971.1"/>
    </source>
</evidence>
<dbReference type="Pfam" id="PF00563">
    <property type="entry name" value="EAL"/>
    <property type="match status" value="1"/>
</dbReference>
<dbReference type="RefSeq" id="WP_149308577.1">
    <property type="nucleotide sequence ID" value="NZ_SRSD01000009.1"/>
</dbReference>
<dbReference type="InterPro" id="IPR000160">
    <property type="entry name" value="GGDEF_dom"/>
</dbReference>
<dbReference type="FunFam" id="3.20.20.450:FF:000001">
    <property type="entry name" value="Cyclic di-GMP phosphodiesterase yahA"/>
    <property type="match status" value="1"/>
</dbReference>
<dbReference type="Gene3D" id="3.30.70.270">
    <property type="match status" value="1"/>
</dbReference>
<dbReference type="SUPFAM" id="SSF55073">
    <property type="entry name" value="Nucleotide cyclase"/>
    <property type="match status" value="1"/>
</dbReference>
<dbReference type="AlphaFoldDB" id="A0A5A9XBB8"/>
<feature type="domain" description="GGDEF" evidence="3">
    <location>
        <begin position="73"/>
        <end position="206"/>
    </location>
</feature>
<reference evidence="4 5" key="1">
    <citation type="submission" date="2019-04" db="EMBL/GenBank/DDBJ databases">
        <title>Geobacter ruber sp. nov., ferric-reducing bacteria isolated from paddy soil.</title>
        <authorList>
            <person name="Xu Z."/>
            <person name="Masuda Y."/>
            <person name="Itoh H."/>
            <person name="Senoo K."/>
        </authorList>
    </citation>
    <scope>NUCLEOTIDE SEQUENCE [LARGE SCALE GENOMIC DNA]</scope>
    <source>
        <strain evidence="4 5">Red88</strain>
    </source>
</reference>
<dbReference type="InterPro" id="IPR035919">
    <property type="entry name" value="EAL_sf"/>
</dbReference>
<dbReference type="PROSITE" id="PS50883">
    <property type="entry name" value="EAL"/>
    <property type="match status" value="1"/>
</dbReference>
<dbReference type="PROSITE" id="PS50887">
    <property type="entry name" value="GGDEF"/>
    <property type="match status" value="1"/>
</dbReference>
<dbReference type="Proteomes" id="UP000324298">
    <property type="component" value="Unassembled WGS sequence"/>
</dbReference>
<dbReference type="EMBL" id="SRSD01000009">
    <property type="protein sequence ID" value="KAA0888971.1"/>
    <property type="molecule type" value="Genomic_DNA"/>
</dbReference>
<dbReference type="SUPFAM" id="SSF141868">
    <property type="entry name" value="EAL domain-like"/>
    <property type="match status" value="1"/>
</dbReference>
<keyword evidence="1" id="KW-0175">Coiled coil</keyword>
<dbReference type="PANTHER" id="PTHR44757">
    <property type="entry name" value="DIGUANYLATE CYCLASE DGCP"/>
    <property type="match status" value="1"/>
</dbReference>
<dbReference type="InterPro" id="IPR043128">
    <property type="entry name" value="Rev_trsase/Diguanyl_cyclase"/>
</dbReference>
<protein>
    <submittedName>
        <fullName evidence="4">Bifunctional diguanylate cyclase/phosphodiesterase</fullName>
    </submittedName>
</protein>
<dbReference type="CDD" id="cd01949">
    <property type="entry name" value="GGDEF"/>
    <property type="match status" value="1"/>
</dbReference>
<gene>
    <name evidence="4" type="ORF">ET418_14035</name>
</gene>
<accession>A0A5A9XBB8</accession>
<dbReference type="PANTHER" id="PTHR44757:SF2">
    <property type="entry name" value="BIOFILM ARCHITECTURE MAINTENANCE PROTEIN MBAA"/>
    <property type="match status" value="1"/>
</dbReference>
<organism evidence="4 5">
    <name type="scientific">Oryzomonas rubra</name>
    <dbReference type="NCBI Taxonomy" id="2509454"/>
    <lineage>
        <taxon>Bacteria</taxon>
        <taxon>Pseudomonadati</taxon>
        <taxon>Thermodesulfobacteriota</taxon>
        <taxon>Desulfuromonadia</taxon>
        <taxon>Geobacterales</taxon>
        <taxon>Geobacteraceae</taxon>
        <taxon>Oryzomonas</taxon>
    </lineage>
</organism>
<evidence type="ECO:0000259" key="2">
    <source>
        <dbReference type="PROSITE" id="PS50883"/>
    </source>
</evidence>
<dbReference type="OrthoDB" id="9777298at2"/>
<dbReference type="SMART" id="SM00052">
    <property type="entry name" value="EAL"/>
    <property type="match status" value="1"/>
</dbReference>
<dbReference type="Pfam" id="PF00990">
    <property type="entry name" value="GGDEF"/>
    <property type="match status" value="1"/>
</dbReference>
<feature type="domain" description="EAL" evidence="2">
    <location>
        <begin position="215"/>
        <end position="469"/>
    </location>
</feature>
<name>A0A5A9XBB8_9BACT</name>
<evidence type="ECO:0000259" key="3">
    <source>
        <dbReference type="PROSITE" id="PS50887"/>
    </source>
</evidence>
<dbReference type="SMART" id="SM00267">
    <property type="entry name" value="GGDEF"/>
    <property type="match status" value="1"/>
</dbReference>
<evidence type="ECO:0000256" key="1">
    <source>
        <dbReference type="SAM" id="Coils"/>
    </source>
</evidence>
<sequence length="475" mass="52465">MHDASRTRRQLQREIDALRGRVVLLEETVTKMRHRGESHGAASLTDRLTGLPNRAMFYDTLNNALSSAKESGGKLAVIFFALDRFKLINDTLGQFVGDALLQETAVRLDACLAPRDTLCRPGRNEFLLLLPGMGCRDDVQQVVADVFDAMADSFLLADQELVINANMGICLYPEGGGSADALIRNAYAALLKAKDFGKNSHRFFSPQSYESEFGRLLLENDLRRAVNRQDFSLHYQPQVDLQGGRVVGVEALARWEHQTLGNISPDQFIPLAEDIGVMAPLGEWVLRTACEHHLACSSSGCQPVRYAVNLSPTQLHSGNLVPWIFSVLEETGLDPNFLELEITEGALLKNSKATVAAFNTLHAEGVRIAIDDFGTGYSSLAYLSQFPISKLKIDKTFTSAVTTDEKSAAISRAIISLAHSLDMRVMAEGVETREQLDYLRDLECDEIQGYLVSCPLPANETMQFLARHSLSEFPL</sequence>